<dbReference type="SMART" id="SM00355">
    <property type="entry name" value="ZnF_C2H2"/>
    <property type="match status" value="3"/>
</dbReference>
<evidence type="ECO:0000256" key="11">
    <source>
        <dbReference type="ARBA" id="ARBA00037930"/>
    </source>
</evidence>
<gene>
    <name evidence="15" type="ORF">g.35357</name>
</gene>
<sequence length="709" mass="78615">QDFNRRVCAAESGVCVDNSLVVNENVLSSSVQSEGSVNLDILNGLKSTLFKFSQNGNLCSKFTMNSVDVRDSSEVVVCRAMESDNEEFSSGFQSTCEENEENCRKKRCADRYDSSESSDSGVAVLSCTDCSGSSSATSDITDPGSPFSTTSSNSSTSESDPENSIPGKMPPTQSTETATWPWSGDIEQDRGPHSPPKRPFHDHSSVKRLKTSSGINNVINKRVSEDECIHKKLCKAGSQKGKITEYFKAQIKLQKKCEISVKVPKNGSIVTSNNKLVYLSGNSVPAIVSVPNVTKLPDVFQRDNPTQLLKTIDVKQLKNGDHCNVFSISKASSICQKTSENQQNALNTEAVSIFLKPQSVLKVPVSSVIDSAYFKSPKPKLDENVDKETSLPVLTSPPLDIPVIDSPSSVSSISLSVSVETTCSKPSLPSPILSAPRTIRFPVRNGWKGHSFLSDIVCRWTDCEESFSSTTALLEHLQVKHVNTQSLCETFVCHWGGCKVYDRASCSRSWLERHVLSHGGNKPFRCIVEGCGHRFSSQIMLERHVNNHFSQETSSNGGSGARKSLEATPNKLFRRNGKKLRYRRQPFSARMFDYFDVGIMEKLQHSLMKMTEARTLGSVSEDKGNTITLFSKLIARRTGQDGSKQVLLRWFPPNVINDEWVKESEVESTRKVPLTSLRKSPESVENCDRILFRRENLTRSNRRKTTTQR</sequence>
<keyword evidence="2" id="KW-0678">Repressor</keyword>
<feature type="domain" description="C2H2-type" evidence="14">
    <location>
        <begin position="456"/>
        <end position="486"/>
    </location>
</feature>
<dbReference type="InterPro" id="IPR059034">
    <property type="entry name" value="SH3_AEBP2_C"/>
</dbReference>
<evidence type="ECO:0000256" key="5">
    <source>
        <dbReference type="ARBA" id="ARBA00022771"/>
    </source>
</evidence>
<dbReference type="GO" id="GO:0035098">
    <property type="term" value="C:ESC/E(Z) complex"/>
    <property type="evidence" value="ECO:0007669"/>
    <property type="project" value="TreeGrafter"/>
</dbReference>
<evidence type="ECO:0000259" key="14">
    <source>
        <dbReference type="PROSITE" id="PS50157"/>
    </source>
</evidence>
<evidence type="ECO:0000256" key="7">
    <source>
        <dbReference type="ARBA" id="ARBA00022853"/>
    </source>
</evidence>
<evidence type="ECO:0000256" key="3">
    <source>
        <dbReference type="ARBA" id="ARBA00022723"/>
    </source>
</evidence>
<organism evidence="15">
    <name type="scientific">Clastoptera arizonana</name>
    <name type="common">Arizona spittle bug</name>
    <dbReference type="NCBI Taxonomy" id="38151"/>
    <lineage>
        <taxon>Eukaryota</taxon>
        <taxon>Metazoa</taxon>
        <taxon>Ecdysozoa</taxon>
        <taxon>Arthropoda</taxon>
        <taxon>Hexapoda</taxon>
        <taxon>Insecta</taxon>
        <taxon>Pterygota</taxon>
        <taxon>Neoptera</taxon>
        <taxon>Paraneoptera</taxon>
        <taxon>Hemiptera</taxon>
        <taxon>Auchenorrhyncha</taxon>
        <taxon>Cercopoidea</taxon>
        <taxon>Clastopteridae</taxon>
        <taxon>Clastoptera</taxon>
    </lineage>
</organism>
<keyword evidence="10" id="KW-0539">Nucleus</keyword>
<keyword evidence="6" id="KW-0862">Zinc</keyword>
<feature type="non-terminal residue" evidence="15">
    <location>
        <position position="1"/>
    </location>
</feature>
<reference evidence="15" key="1">
    <citation type="submission" date="2015-12" db="EMBL/GenBank/DDBJ databases">
        <title>De novo transcriptome assembly of four potential Pierce s Disease insect vectors from Arizona vineyards.</title>
        <authorList>
            <person name="Tassone E.E."/>
        </authorList>
    </citation>
    <scope>NUCLEOTIDE SEQUENCE</scope>
</reference>
<dbReference type="PANTHER" id="PTHR46541:SF1">
    <property type="entry name" value="ZINC FINGER PROTEIN AEBP2"/>
    <property type="match status" value="1"/>
</dbReference>
<dbReference type="InterPro" id="IPR013087">
    <property type="entry name" value="Znf_C2H2_type"/>
</dbReference>
<feature type="compositionally biased region" description="Low complexity" evidence="13">
    <location>
        <begin position="145"/>
        <end position="164"/>
    </location>
</feature>
<evidence type="ECO:0000256" key="12">
    <source>
        <dbReference type="PROSITE-ProRule" id="PRU00042"/>
    </source>
</evidence>
<dbReference type="EMBL" id="GEDC01008551">
    <property type="protein sequence ID" value="JAS28747.1"/>
    <property type="molecule type" value="Transcribed_RNA"/>
</dbReference>
<keyword evidence="4" id="KW-0677">Repeat</keyword>
<dbReference type="Pfam" id="PF21816">
    <property type="entry name" value="Zap1_zf1"/>
    <property type="match status" value="1"/>
</dbReference>
<feature type="region of interest" description="Disordered" evidence="13">
    <location>
        <begin position="134"/>
        <end position="207"/>
    </location>
</feature>
<dbReference type="InterPro" id="IPR048420">
    <property type="entry name" value="Zap1-like_Znf1"/>
</dbReference>
<keyword evidence="5 12" id="KW-0863">Zinc-finger</keyword>
<name>A0A1B6DSU5_9HEMI</name>
<dbReference type="PANTHER" id="PTHR46541">
    <property type="entry name" value="ZINC FINGER PROTEIN AEBP2"/>
    <property type="match status" value="1"/>
</dbReference>
<dbReference type="GO" id="GO:0006325">
    <property type="term" value="P:chromatin organization"/>
    <property type="evidence" value="ECO:0007669"/>
    <property type="project" value="UniProtKB-KW"/>
</dbReference>
<dbReference type="AlphaFoldDB" id="A0A1B6DSU5"/>
<dbReference type="PROSITE" id="PS00028">
    <property type="entry name" value="ZINC_FINGER_C2H2_1"/>
    <property type="match status" value="2"/>
</dbReference>
<evidence type="ECO:0000313" key="15">
    <source>
        <dbReference type="EMBL" id="JAS28747.1"/>
    </source>
</evidence>
<accession>A0A1B6DSU5</accession>
<evidence type="ECO:0000256" key="9">
    <source>
        <dbReference type="ARBA" id="ARBA00023163"/>
    </source>
</evidence>
<comment type="similarity">
    <text evidence="11">Belongs to the AEBP2/jing C2H2-type zinc-finger family.</text>
</comment>
<evidence type="ECO:0000256" key="8">
    <source>
        <dbReference type="ARBA" id="ARBA00023015"/>
    </source>
</evidence>
<evidence type="ECO:0000256" key="6">
    <source>
        <dbReference type="ARBA" id="ARBA00022833"/>
    </source>
</evidence>
<evidence type="ECO:0000256" key="1">
    <source>
        <dbReference type="ARBA" id="ARBA00004123"/>
    </source>
</evidence>
<dbReference type="SUPFAM" id="SSF57667">
    <property type="entry name" value="beta-beta-alpha zinc fingers"/>
    <property type="match status" value="2"/>
</dbReference>
<evidence type="ECO:0000256" key="2">
    <source>
        <dbReference type="ARBA" id="ARBA00022491"/>
    </source>
</evidence>
<dbReference type="Pfam" id="PF26014">
    <property type="entry name" value="SH3_AEBP2_C"/>
    <property type="match status" value="1"/>
</dbReference>
<dbReference type="GO" id="GO:0008270">
    <property type="term" value="F:zinc ion binding"/>
    <property type="evidence" value="ECO:0007669"/>
    <property type="project" value="UniProtKB-KW"/>
</dbReference>
<evidence type="ECO:0000256" key="4">
    <source>
        <dbReference type="ARBA" id="ARBA00022737"/>
    </source>
</evidence>
<dbReference type="InterPro" id="IPR052130">
    <property type="entry name" value="AEBP2/jing_C2H2-ZnF"/>
</dbReference>
<feature type="compositionally biased region" description="Polar residues" evidence="13">
    <location>
        <begin position="171"/>
        <end position="180"/>
    </location>
</feature>
<protein>
    <recommendedName>
        <fullName evidence="14">C2H2-type domain-containing protein</fullName>
    </recommendedName>
</protein>
<dbReference type="InterPro" id="IPR036236">
    <property type="entry name" value="Znf_C2H2_sf"/>
</dbReference>
<proteinExistence type="inferred from homology"/>
<feature type="domain" description="C2H2-type" evidence="14">
    <location>
        <begin position="524"/>
        <end position="553"/>
    </location>
</feature>
<evidence type="ECO:0000256" key="10">
    <source>
        <dbReference type="ARBA" id="ARBA00023242"/>
    </source>
</evidence>
<dbReference type="PROSITE" id="PS50157">
    <property type="entry name" value="ZINC_FINGER_C2H2_2"/>
    <property type="match status" value="2"/>
</dbReference>
<evidence type="ECO:0000256" key="13">
    <source>
        <dbReference type="SAM" id="MobiDB-lite"/>
    </source>
</evidence>
<dbReference type="GO" id="GO:0006357">
    <property type="term" value="P:regulation of transcription by RNA polymerase II"/>
    <property type="evidence" value="ECO:0007669"/>
    <property type="project" value="TreeGrafter"/>
</dbReference>
<keyword evidence="8" id="KW-0805">Transcription regulation</keyword>
<keyword evidence="7" id="KW-0156">Chromatin regulator</keyword>
<comment type="subcellular location">
    <subcellularLocation>
        <location evidence="1">Nucleus</location>
    </subcellularLocation>
</comment>
<keyword evidence="9" id="KW-0804">Transcription</keyword>
<dbReference type="Gene3D" id="3.30.160.60">
    <property type="entry name" value="Classic Zinc Finger"/>
    <property type="match status" value="2"/>
</dbReference>
<keyword evidence="3" id="KW-0479">Metal-binding</keyword>